<evidence type="ECO:0000313" key="2">
    <source>
        <dbReference type="Proteomes" id="UP000018144"/>
    </source>
</evidence>
<protein>
    <submittedName>
        <fullName evidence="1">Uncharacterized protein</fullName>
    </submittedName>
</protein>
<accession>U4LTZ2</accession>
<keyword evidence="2" id="KW-1185">Reference proteome</keyword>
<name>U4LTZ2_PYROM</name>
<dbReference type="Proteomes" id="UP000018144">
    <property type="component" value="Unassembled WGS sequence"/>
</dbReference>
<dbReference type="AlphaFoldDB" id="U4LTZ2"/>
<proteinExistence type="predicted"/>
<reference evidence="1 2" key="1">
    <citation type="journal article" date="2013" name="PLoS Genet.">
        <title>The genome and development-dependent transcriptomes of Pyronema confluens: a window into fungal evolution.</title>
        <authorList>
            <person name="Traeger S."/>
            <person name="Altegoer F."/>
            <person name="Freitag M."/>
            <person name="Gabaldon T."/>
            <person name="Kempken F."/>
            <person name="Kumar A."/>
            <person name="Marcet-Houben M."/>
            <person name="Poggeler S."/>
            <person name="Stajich J.E."/>
            <person name="Nowrousian M."/>
        </authorList>
    </citation>
    <scope>NUCLEOTIDE SEQUENCE [LARGE SCALE GENOMIC DNA]</scope>
    <source>
        <strain evidence="2">CBS 100304</strain>
        <tissue evidence="1">Vegetative mycelium</tissue>
    </source>
</reference>
<gene>
    <name evidence="1" type="ORF">PCON_10344</name>
</gene>
<dbReference type="STRING" id="1076935.U4LTZ2"/>
<evidence type="ECO:0000313" key="1">
    <source>
        <dbReference type="EMBL" id="CCX31216.1"/>
    </source>
</evidence>
<organism evidence="1 2">
    <name type="scientific">Pyronema omphalodes (strain CBS 100304)</name>
    <name type="common">Pyronema confluens</name>
    <dbReference type="NCBI Taxonomy" id="1076935"/>
    <lineage>
        <taxon>Eukaryota</taxon>
        <taxon>Fungi</taxon>
        <taxon>Dikarya</taxon>
        <taxon>Ascomycota</taxon>
        <taxon>Pezizomycotina</taxon>
        <taxon>Pezizomycetes</taxon>
        <taxon>Pezizales</taxon>
        <taxon>Pyronemataceae</taxon>
        <taxon>Pyronema</taxon>
    </lineage>
</organism>
<dbReference type="EMBL" id="HF935557">
    <property type="protein sequence ID" value="CCX31216.1"/>
    <property type="molecule type" value="Genomic_DNA"/>
</dbReference>
<dbReference type="Gene3D" id="1.25.40.10">
    <property type="entry name" value="Tetratricopeptide repeat domain"/>
    <property type="match status" value="1"/>
</dbReference>
<dbReference type="InterPro" id="IPR011990">
    <property type="entry name" value="TPR-like_helical_dom_sf"/>
</dbReference>
<dbReference type="SUPFAM" id="SSF48452">
    <property type="entry name" value="TPR-like"/>
    <property type="match status" value="1"/>
</dbReference>
<dbReference type="OrthoDB" id="2423701at2759"/>
<sequence length="436" mass="49852">MVGSKIATTNDSAEILPAWIALNNAKAQYSDGDFLTAIQSCLHALKFDSSDRAALLTLSAAYYEAGLYTKCRVWTLKALSLAEDRKDIQTLMLRHVTCCIYLGRFSEARGALDCFTRTKETERLATAAEIEYNADPPETKMLRESWKTFPAFTAGQLNNIRQKKKSPLDMHFFHAATIDAKDVFTQLQQICFYEEIQTDKLDKFYFEVSDFRPETMARNVIIFRMLHEVSKIQFTKISSTLETTERQQFIVGVIWYIYSEGIMPGYVETYILDLIRDMKEAGDSFGIPWIKCDPNTRARILDIWDYWAKTPGPHCTLGMNYCKLEPSSSDISGNDTFILQSPGVVQLLGQKVEMEYTNYMATGIVYPPSHVMTLMEPELATIIAEAKEGETPNKLLAYLEKNWKENRFGSKDPEDEHHCFGITLFMKRNPHQLLNL</sequence>